<feature type="domain" description="HNH nuclease" evidence="1">
    <location>
        <begin position="56"/>
        <end position="95"/>
    </location>
</feature>
<keyword evidence="2" id="KW-0255">Endonuclease</keyword>
<dbReference type="EMBL" id="CP132314">
    <property type="protein sequence ID" value="WLS01704.1"/>
    <property type="molecule type" value="Genomic_DNA"/>
</dbReference>
<dbReference type="InterPro" id="IPR003615">
    <property type="entry name" value="HNH_nuc"/>
</dbReference>
<name>A0ABY9K156_9HYPH</name>
<sequence length="162" mass="17733">MITLARLKSLLSYDPATGVFTRIQAAGTAKAGDAAGTITTQGYVQISVDGELFLGHRLAWFYTYGRWPDAHTDHVDGDRANNRIANLREASAAQNCSNHGPQTNNTSGAKGVYWSKIRKKWVAQIGVAKRVINLGGFEEFEAAVKARAAAEVQYQGEFRCQR</sequence>
<dbReference type="SUPFAM" id="SSF54171">
    <property type="entry name" value="DNA-binding domain"/>
    <property type="match status" value="1"/>
</dbReference>
<gene>
    <name evidence="2" type="ORF">Q9315_09610</name>
</gene>
<evidence type="ECO:0000313" key="3">
    <source>
        <dbReference type="Proteomes" id="UP001225788"/>
    </source>
</evidence>
<protein>
    <submittedName>
        <fullName evidence="2">HNH endonuclease</fullName>
    </submittedName>
</protein>
<reference evidence="2 3" key="1">
    <citation type="submission" date="2023-08" db="EMBL/GenBank/DDBJ databases">
        <title>Pathogen: clinical or host-associated sample.</title>
        <authorList>
            <person name="Hergert J."/>
            <person name="Casey R."/>
            <person name="Wagner J."/>
            <person name="Young E.L."/>
            <person name="Oakeson K.F."/>
        </authorList>
    </citation>
    <scope>NUCLEOTIDE SEQUENCE [LARGE SCALE GENOMIC DNA]</scope>
    <source>
        <strain evidence="2 3">UPHL-collab-2</strain>
    </source>
</reference>
<dbReference type="Proteomes" id="UP001225788">
    <property type="component" value="Chromosome"/>
</dbReference>
<dbReference type="SUPFAM" id="SSF54060">
    <property type="entry name" value="His-Me finger endonucleases"/>
    <property type="match status" value="1"/>
</dbReference>
<dbReference type="GO" id="GO:0004519">
    <property type="term" value="F:endonuclease activity"/>
    <property type="evidence" value="ECO:0007669"/>
    <property type="project" value="UniProtKB-KW"/>
</dbReference>
<accession>A0ABY9K156</accession>
<evidence type="ECO:0000313" key="2">
    <source>
        <dbReference type="EMBL" id="WLS01704.1"/>
    </source>
</evidence>
<dbReference type="RefSeq" id="WP_306156772.1">
    <property type="nucleotide sequence ID" value="NZ_CP132314.1"/>
</dbReference>
<organism evidence="2 3">
    <name type="scientific">Shinella oryzae</name>
    <dbReference type="NCBI Taxonomy" id="2871820"/>
    <lineage>
        <taxon>Bacteria</taxon>
        <taxon>Pseudomonadati</taxon>
        <taxon>Pseudomonadota</taxon>
        <taxon>Alphaproteobacteria</taxon>
        <taxon>Hyphomicrobiales</taxon>
        <taxon>Rhizobiaceae</taxon>
        <taxon>Shinella</taxon>
    </lineage>
</organism>
<dbReference type="InterPro" id="IPR016177">
    <property type="entry name" value="DNA-bd_dom_sf"/>
</dbReference>
<proteinExistence type="predicted"/>
<dbReference type="Gene3D" id="3.90.75.20">
    <property type="match status" value="1"/>
</dbReference>
<evidence type="ECO:0000259" key="1">
    <source>
        <dbReference type="Pfam" id="PF13392"/>
    </source>
</evidence>
<keyword evidence="2" id="KW-0540">Nuclease</keyword>
<dbReference type="Pfam" id="PF13392">
    <property type="entry name" value="HNH_3"/>
    <property type="match status" value="1"/>
</dbReference>
<dbReference type="InterPro" id="IPR044925">
    <property type="entry name" value="His-Me_finger_sf"/>
</dbReference>
<keyword evidence="3" id="KW-1185">Reference proteome</keyword>
<keyword evidence="2" id="KW-0378">Hydrolase</keyword>